<name>A0A2I2FVL2_9EURO</name>
<comment type="caution">
    <text evidence="1">The sequence shown here is derived from an EMBL/GenBank/DDBJ whole genome shotgun (WGS) entry which is preliminary data.</text>
</comment>
<proteinExistence type="predicted"/>
<dbReference type="Proteomes" id="UP000234275">
    <property type="component" value="Unassembled WGS sequence"/>
</dbReference>
<protein>
    <submittedName>
        <fullName evidence="1">Uncharacterized protein</fullName>
    </submittedName>
</protein>
<dbReference type="GeneID" id="36550932"/>
<organism evidence="1 2">
    <name type="scientific">Aspergillus steynii IBT 23096</name>
    <dbReference type="NCBI Taxonomy" id="1392250"/>
    <lineage>
        <taxon>Eukaryota</taxon>
        <taxon>Fungi</taxon>
        <taxon>Dikarya</taxon>
        <taxon>Ascomycota</taxon>
        <taxon>Pezizomycotina</taxon>
        <taxon>Eurotiomycetes</taxon>
        <taxon>Eurotiomycetidae</taxon>
        <taxon>Eurotiales</taxon>
        <taxon>Aspergillaceae</taxon>
        <taxon>Aspergillus</taxon>
        <taxon>Aspergillus subgen. Circumdati</taxon>
    </lineage>
</organism>
<dbReference type="VEuPathDB" id="FungiDB:P170DRAFT_289282"/>
<accession>A0A2I2FVL2</accession>
<dbReference type="AlphaFoldDB" id="A0A2I2FVL2"/>
<keyword evidence="2" id="KW-1185">Reference proteome</keyword>
<evidence type="ECO:0000313" key="2">
    <source>
        <dbReference type="Proteomes" id="UP000234275"/>
    </source>
</evidence>
<dbReference type="RefSeq" id="XP_024699908.1">
    <property type="nucleotide sequence ID" value="XM_024843232.1"/>
</dbReference>
<dbReference type="EMBL" id="MSFO01000009">
    <property type="protein sequence ID" value="PLB44606.1"/>
    <property type="molecule type" value="Genomic_DNA"/>
</dbReference>
<reference evidence="1 2" key="1">
    <citation type="submission" date="2016-12" db="EMBL/GenBank/DDBJ databases">
        <title>The genomes of Aspergillus section Nigri reveals drivers in fungal speciation.</title>
        <authorList>
            <consortium name="DOE Joint Genome Institute"/>
            <person name="Vesth T.C."/>
            <person name="Nybo J."/>
            <person name="Theobald S."/>
            <person name="Brandl J."/>
            <person name="Frisvad J.C."/>
            <person name="Nielsen K.F."/>
            <person name="Lyhne E.K."/>
            <person name="Kogle M.E."/>
            <person name="Kuo A."/>
            <person name="Riley R."/>
            <person name="Clum A."/>
            <person name="Nolan M."/>
            <person name="Lipzen A."/>
            <person name="Salamov A."/>
            <person name="Henrissat B."/>
            <person name="Wiebenga A."/>
            <person name="De Vries R.P."/>
            <person name="Grigoriev I.V."/>
            <person name="Mortensen U.H."/>
            <person name="Andersen M.R."/>
            <person name="Baker S.E."/>
        </authorList>
    </citation>
    <scope>NUCLEOTIDE SEQUENCE [LARGE SCALE GENOMIC DNA]</scope>
    <source>
        <strain evidence="1 2">IBT 23096</strain>
    </source>
</reference>
<evidence type="ECO:0000313" key="1">
    <source>
        <dbReference type="EMBL" id="PLB44606.1"/>
    </source>
</evidence>
<gene>
    <name evidence="1" type="ORF">P170DRAFT_289282</name>
</gene>
<sequence length="103" mass="11729">MADTPSQGHTAIASWRSRRQTIWACIPPSSQDMSCMYLDRSRRRRCAPQGATPYYHIWSQFALLLSAPIWIHLTPSAISRKTTTLPQECNLLLGGSRKFVEHD</sequence>